<keyword evidence="4" id="KW-0560">Oxidoreductase</keyword>
<dbReference type="GO" id="GO:0005576">
    <property type="term" value="C:extracellular region"/>
    <property type="evidence" value="ECO:0000318"/>
    <property type="project" value="GO_Central"/>
</dbReference>
<evidence type="ECO:0000256" key="4">
    <source>
        <dbReference type="ARBA" id="ARBA00023002"/>
    </source>
</evidence>
<keyword evidence="3" id="KW-0274">FAD</keyword>
<keyword evidence="7" id="KW-1185">Reference proteome</keyword>
<accession>C8VG61</accession>
<evidence type="ECO:0000256" key="1">
    <source>
        <dbReference type="ARBA" id="ARBA00005466"/>
    </source>
</evidence>
<evidence type="ECO:0000256" key="3">
    <source>
        <dbReference type="ARBA" id="ARBA00022827"/>
    </source>
</evidence>
<dbReference type="eggNOG" id="ENOG502SJVQ">
    <property type="taxonomic scope" value="Eukaryota"/>
</dbReference>
<dbReference type="InParanoid" id="Q5B1N0"/>
<gene>
    <name evidence="6" type="ORF">ANIA_05550</name>
</gene>
<proteinExistence type="inferred from homology"/>
<dbReference type="GO" id="GO:0016491">
    <property type="term" value="F:oxidoreductase activity"/>
    <property type="evidence" value="ECO:0007669"/>
    <property type="project" value="UniProtKB-KW"/>
</dbReference>
<dbReference type="OrthoDB" id="363185at2759"/>
<evidence type="ECO:0000256" key="2">
    <source>
        <dbReference type="ARBA" id="ARBA00022630"/>
    </source>
</evidence>
<dbReference type="InterPro" id="IPR006094">
    <property type="entry name" value="Oxid_FAD_bind_N"/>
</dbReference>
<keyword evidence="2" id="KW-0285">Flavoprotein</keyword>
<dbReference type="PANTHER" id="PTHR42973">
    <property type="entry name" value="BINDING OXIDOREDUCTASE, PUTATIVE (AFU_ORTHOLOGUE AFUA_1G17690)-RELATED"/>
    <property type="match status" value="1"/>
</dbReference>
<reference evidence="7" key="1">
    <citation type="journal article" date="2005" name="Nature">
        <title>Sequencing of Aspergillus nidulans and comparative analysis with A. fumigatus and A. oryzae.</title>
        <authorList>
            <person name="Galagan J.E."/>
            <person name="Calvo S.E."/>
            <person name="Cuomo C."/>
            <person name="Ma L.J."/>
            <person name="Wortman J.R."/>
            <person name="Batzoglou S."/>
            <person name="Lee S.I."/>
            <person name="Basturkmen M."/>
            <person name="Spevak C.C."/>
            <person name="Clutterbuck J."/>
            <person name="Kapitonov V."/>
            <person name="Jurka J."/>
            <person name="Scazzocchio C."/>
            <person name="Farman M."/>
            <person name="Butler J."/>
            <person name="Purcell S."/>
            <person name="Harris S."/>
            <person name="Braus G.H."/>
            <person name="Draht O."/>
            <person name="Busch S."/>
            <person name="D'Enfert C."/>
            <person name="Bouchier C."/>
            <person name="Goldman G.H."/>
            <person name="Bell-Pedersen D."/>
            <person name="Griffiths-Jones S."/>
            <person name="Doonan J.H."/>
            <person name="Yu J."/>
            <person name="Vienken K."/>
            <person name="Pain A."/>
            <person name="Freitag M."/>
            <person name="Selker E.U."/>
            <person name="Archer D.B."/>
            <person name="Penalva M.A."/>
            <person name="Oakley B.R."/>
            <person name="Momany M."/>
            <person name="Tanaka T."/>
            <person name="Kumagai T."/>
            <person name="Asai K."/>
            <person name="Machida M."/>
            <person name="Nierman W.C."/>
            <person name="Denning D.W."/>
            <person name="Caddick M."/>
            <person name="Hynes M."/>
            <person name="Paoletti M."/>
            <person name="Fischer R."/>
            <person name="Miller B."/>
            <person name="Dyer P."/>
            <person name="Sachs M.S."/>
            <person name="Osmani S.A."/>
            <person name="Birren B.W."/>
        </authorList>
    </citation>
    <scope>NUCLEOTIDE SEQUENCE [LARGE SCALE GENOMIC DNA]</scope>
    <source>
        <strain evidence="7">FGSC A4 / ATCC 38163 / CBS 112.46 / NRRL 194 / M139</strain>
    </source>
</reference>
<dbReference type="InterPro" id="IPR050416">
    <property type="entry name" value="FAD-linked_Oxidoreductase"/>
</dbReference>
<dbReference type="PANTHER" id="PTHR42973:SF7">
    <property type="entry name" value="FAD-BINDING PCMH-TYPE DOMAIN-CONTAINING PROTEIN"/>
    <property type="match status" value="1"/>
</dbReference>
<dbReference type="PROSITE" id="PS51387">
    <property type="entry name" value="FAD_PCMH"/>
    <property type="match status" value="1"/>
</dbReference>
<dbReference type="HOGENOM" id="CLU_018354_10_0_1"/>
<dbReference type="EMBL" id="BN001305">
    <property type="protein sequence ID" value="CBF81689.1"/>
    <property type="molecule type" value="Genomic_DNA"/>
</dbReference>
<dbReference type="OMA" id="SISFCEV"/>
<evidence type="ECO:0000313" key="6">
    <source>
        <dbReference type="EMBL" id="CBF81689.1"/>
    </source>
</evidence>
<dbReference type="GO" id="GO:0071949">
    <property type="term" value="F:FAD binding"/>
    <property type="evidence" value="ECO:0007669"/>
    <property type="project" value="InterPro"/>
</dbReference>
<comment type="similarity">
    <text evidence="1">Belongs to the oxygen-dependent FAD-linked oxidoreductase family.</text>
</comment>
<dbReference type="KEGG" id="ani:ANIA_05550"/>
<dbReference type="GO" id="GO:0044550">
    <property type="term" value="P:secondary metabolite biosynthetic process"/>
    <property type="evidence" value="ECO:0000318"/>
    <property type="project" value="GO_Central"/>
</dbReference>
<dbReference type="InterPro" id="IPR016166">
    <property type="entry name" value="FAD-bd_PCMH"/>
</dbReference>
<dbReference type="Gene3D" id="3.30.43.10">
    <property type="entry name" value="Uridine Diphospho-n-acetylenolpyruvylglucosamine Reductase, domain 2"/>
    <property type="match status" value="1"/>
</dbReference>
<dbReference type="RefSeq" id="XP_663154.1">
    <property type="nucleotide sequence ID" value="XM_658062.1"/>
</dbReference>
<dbReference type="GeneID" id="2871843"/>
<dbReference type="VEuPathDB" id="FungiDB:AN5550"/>
<dbReference type="InterPro" id="IPR036318">
    <property type="entry name" value="FAD-bd_PCMH-like_sf"/>
</dbReference>
<evidence type="ECO:0000259" key="5">
    <source>
        <dbReference type="PROSITE" id="PS51387"/>
    </source>
</evidence>
<accession>Q5B1N0</accession>
<organism evidence="6 7">
    <name type="scientific">Emericella nidulans (strain FGSC A4 / ATCC 38163 / CBS 112.46 / NRRL 194 / M139)</name>
    <name type="common">Aspergillus nidulans</name>
    <dbReference type="NCBI Taxonomy" id="227321"/>
    <lineage>
        <taxon>Eukaryota</taxon>
        <taxon>Fungi</taxon>
        <taxon>Dikarya</taxon>
        <taxon>Ascomycota</taxon>
        <taxon>Pezizomycotina</taxon>
        <taxon>Eurotiomycetes</taxon>
        <taxon>Eurotiomycetidae</taxon>
        <taxon>Eurotiales</taxon>
        <taxon>Aspergillaceae</taxon>
        <taxon>Aspergillus</taxon>
        <taxon>Aspergillus subgen. Nidulantes</taxon>
    </lineage>
</organism>
<name>Q5B1N0_EMENI</name>
<reference evidence="7" key="2">
    <citation type="journal article" date="2009" name="Fungal Genet. Biol.">
        <title>The 2008 update of the Aspergillus nidulans genome annotation: a community effort.</title>
        <authorList>
            <person name="Wortman J.R."/>
            <person name="Gilsenan J.M."/>
            <person name="Joardar V."/>
            <person name="Deegan J."/>
            <person name="Clutterbuck J."/>
            <person name="Andersen M.R."/>
            <person name="Archer D."/>
            <person name="Bencina M."/>
            <person name="Braus G."/>
            <person name="Coutinho P."/>
            <person name="von Dohren H."/>
            <person name="Doonan J."/>
            <person name="Driessen A.J."/>
            <person name="Durek P."/>
            <person name="Espeso E."/>
            <person name="Fekete E."/>
            <person name="Flipphi M."/>
            <person name="Estrada C.G."/>
            <person name="Geysens S."/>
            <person name="Goldman G."/>
            <person name="de Groot P.W."/>
            <person name="Hansen K."/>
            <person name="Harris S.D."/>
            <person name="Heinekamp T."/>
            <person name="Helmstaedt K."/>
            <person name="Henrissat B."/>
            <person name="Hofmann G."/>
            <person name="Homan T."/>
            <person name="Horio T."/>
            <person name="Horiuchi H."/>
            <person name="James S."/>
            <person name="Jones M."/>
            <person name="Karaffa L."/>
            <person name="Karanyi Z."/>
            <person name="Kato M."/>
            <person name="Keller N."/>
            <person name="Kelly D.E."/>
            <person name="Kiel J.A."/>
            <person name="Kim J.M."/>
            <person name="van der Klei I.J."/>
            <person name="Klis F.M."/>
            <person name="Kovalchuk A."/>
            <person name="Krasevec N."/>
            <person name="Kubicek C.P."/>
            <person name="Liu B."/>
            <person name="Maccabe A."/>
            <person name="Meyer V."/>
            <person name="Mirabito P."/>
            <person name="Miskei M."/>
            <person name="Mos M."/>
            <person name="Mullins J."/>
            <person name="Nelson D.R."/>
            <person name="Nielsen J."/>
            <person name="Oakley B.R."/>
            <person name="Osmani S.A."/>
            <person name="Pakula T."/>
            <person name="Paszewski A."/>
            <person name="Paulsen I."/>
            <person name="Pilsyk S."/>
            <person name="Pocsi I."/>
            <person name="Punt P.J."/>
            <person name="Ram A.F."/>
            <person name="Ren Q."/>
            <person name="Robellet X."/>
            <person name="Robson G."/>
            <person name="Seiboth B."/>
            <person name="van Solingen P."/>
            <person name="Specht T."/>
            <person name="Sun J."/>
            <person name="Taheri-Talesh N."/>
            <person name="Takeshita N."/>
            <person name="Ussery D."/>
            <person name="vanKuyk P.A."/>
            <person name="Visser H."/>
            <person name="van de Vondervoort P.J."/>
            <person name="de Vries R.P."/>
            <person name="Walton J."/>
            <person name="Xiang X."/>
            <person name="Xiong Y."/>
            <person name="Zeng A.P."/>
            <person name="Brandt B.W."/>
            <person name="Cornell M.J."/>
            <person name="van den Hondel C.A."/>
            <person name="Visser J."/>
            <person name="Oliver S.G."/>
            <person name="Turner G."/>
        </authorList>
    </citation>
    <scope>GENOME REANNOTATION</scope>
    <source>
        <strain evidence="7">FGSC A4 / ATCC 38163 / CBS 112.46 / NRRL 194 / M139</strain>
    </source>
</reference>
<dbReference type="Gene3D" id="3.40.462.20">
    <property type="match status" value="1"/>
</dbReference>
<dbReference type="InterPro" id="IPR016167">
    <property type="entry name" value="FAD-bd_PCMH_sub1"/>
</dbReference>
<dbReference type="STRING" id="227321.Q5B1N0"/>
<dbReference type="AlphaFoldDB" id="Q5B1N0"/>
<dbReference type="InterPro" id="IPR016169">
    <property type="entry name" value="FAD-bd_PCMH_sub2"/>
</dbReference>
<dbReference type="Gene3D" id="3.30.465.10">
    <property type="match status" value="1"/>
</dbReference>
<feature type="domain" description="FAD-binding PCMH-type" evidence="5">
    <location>
        <begin position="46"/>
        <end position="220"/>
    </location>
</feature>
<protein>
    <recommendedName>
        <fullName evidence="5">FAD-binding PCMH-type domain-containing protein</fullName>
    </recommendedName>
</protein>
<dbReference type="Pfam" id="PF01565">
    <property type="entry name" value="FAD_binding_4"/>
    <property type="match status" value="1"/>
</dbReference>
<evidence type="ECO:0000313" key="7">
    <source>
        <dbReference type="Proteomes" id="UP000000560"/>
    </source>
</evidence>
<dbReference type="SUPFAM" id="SSF56176">
    <property type="entry name" value="FAD-binding/transporter-associated domain-like"/>
    <property type="match status" value="1"/>
</dbReference>
<sequence>MATDSSTAGLTSKLARFSSQHDDIILLTTTIESESFDTLRPIFVNPHASPLAIVRPSTIEAVSATVSFLASNKIPFTVRVGGHDLHGRSVEDGGVVLDLRLLNQVVIDKSGSEAVGGKTATARIGGGVLIGDLLSALEPHGLVTPVGTVSGVGYLGWAMHGGYGPYSSGFGVGIDQIVAAKVVDATGRVVDADGKLLKAIKGAGGAFGVVVEAVVRVYELDSILAGTLIFNSQDLATTIRTFNKAYKALALTESIPSALNIFSCILSSPQTPAPIFILLVNWTSPNLSEGKEWIEKIATLIPSAAATLAANTVQKIKPKPFIEAVSKLVAPSVQGRMYSVSFREITDEVAGVIAHFTSAERMPRDEGVLLEIHELRAVSPSANPNTSSVFSAREPHFVVAACATAVHEENVEKVLKWGEELQVALKRTKRENILPTSYISFISREEMERDQERIFGGHLPFLKDLKRRLDPENVFKAAVSGL</sequence>
<dbReference type="Proteomes" id="UP000000560">
    <property type="component" value="Chromosome V"/>
</dbReference>